<evidence type="ECO:0000256" key="1">
    <source>
        <dbReference type="SAM" id="Phobius"/>
    </source>
</evidence>
<feature type="transmembrane region" description="Helical" evidence="1">
    <location>
        <begin position="12"/>
        <end position="35"/>
    </location>
</feature>
<feature type="transmembrane region" description="Helical" evidence="1">
    <location>
        <begin position="47"/>
        <end position="69"/>
    </location>
</feature>
<evidence type="ECO:0000313" key="4">
    <source>
        <dbReference type="Proteomes" id="UP000830055"/>
    </source>
</evidence>
<proteinExistence type="predicted"/>
<keyword evidence="1" id="KW-0472">Membrane</keyword>
<keyword evidence="4" id="KW-1185">Reference proteome</keyword>
<keyword evidence="1" id="KW-1133">Transmembrane helix</keyword>
<gene>
    <name evidence="3" type="ORF">DPPLL_21100</name>
</gene>
<accession>A0ABN6M6A3</accession>
<feature type="domain" description="Bacterial Pleckstrin homology" evidence="2">
    <location>
        <begin position="67"/>
        <end position="163"/>
    </location>
</feature>
<sequence>MEYKEYFYDAPWGLLLQVMTVVSILLLLGMVAIGVYQRPDDQKIWDLVMIVVPLLTMAIALLFTIRGYVLCRDALYVRRLGWSTRIDLAGLRQAEFDPEATRRTIRRFGNGGLFCFAGYFKSKKIGPFRAFATDLRRAVVLSFADRVIVVTPGDPLAFVERIRHLRGLPKATVAPSSGP</sequence>
<name>A0ABN6M6A3_9BACT</name>
<dbReference type="RefSeq" id="WP_284151159.1">
    <property type="nucleotide sequence ID" value="NZ_AP025516.1"/>
</dbReference>
<organism evidence="3 4">
    <name type="scientific">Desulfofustis limnaeus</name>
    <dbReference type="NCBI Taxonomy" id="2740163"/>
    <lineage>
        <taxon>Bacteria</taxon>
        <taxon>Pseudomonadati</taxon>
        <taxon>Thermodesulfobacteriota</taxon>
        <taxon>Desulfobulbia</taxon>
        <taxon>Desulfobulbales</taxon>
        <taxon>Desulfocapsaceae</taxon>
        <taxon>Desulfofustis</taxon>
    </lineage>
</organism>
<reference evidence="3 4" key="1">
    <citation type="submission" date="2022-01" db="EMBL/GenBank/DDBJ databases">
        <title>Desulfofustis limnae sp. nov., a novel mesophilic sulfate-reducing bacterium isolated from marsh soil.</title>
        <authorList>
            <person name="Watanabe M."/>
            <person name="Takahashi A."/>
            <person name="Kojima H."/>
            <person name="Fukui M."/>
        </authorList>
    </citation>
    <scope>NUCLEOTIDE SEQUENCE [LARGE SCALE GENOMIC DNA]</scope>
    <source>
        <strain evidence="3 4">PPLL</strain>
    </source>
</reference>
<dbReference type="Proteomes" id="UP000830055">
    <property type="component" value="Chromosome"/>
</dbReference>
<dbReference type="Pfam" id="PF10882">
    <property type="entry name" value="bPH_5"/>
    <property type="match status" value="1"/>
</dbReference>
<dbReference type="InterPro" id="IPR027783">
    <property type="entry name" value="Bacterial_PH-related"/>
</dbReference>
<keyword evidence="1" id="KW-0812">Transmembrane</keyword>
<evidence type="ECO:0000313" key="3">
    <source>
        <dbReference type="EMBL" id="BDD87745.1"/>
    </source>
</evidence>
<dbReference type="EMBL" id="AP025516">
    <property type="protein sequence ID" value="BDD87745.1"/>
    <property type="molecule type" value="Genomic_DNA"/>
</dbReference>
<protein>
    <recommendedName>
        <fullName evidence="2">Bacterial Pleckstrin homology domain-containing protein</fullName>
    </recommendedName>
</protein>
<evidence type="ECO:0000259" key="2">
    <source>
        <dbReference type="Pfam" id="PF10882"/>
    </source>
</evidence>